<feature type="domain" description="BPL/LPL catalytic" evidence="6">
    <location>
        <begin position="124"/>
        <end position="350"/>
    </location>
</feature>
<evidence type="ECO:0000313" key="7">
    <source>
        <dbReference type="EMBL" id="EEH57948.1"/>
    </source>
</evidence>
<comment type="pathway">
    <text evidence="1">Protein modification; protein lipoylation via endogenous pathway; protein N(6)-(lipoyl)lysine from octanoyl-[acyl-carrier-protein]: step 1/2.</text>
</comment>
<dbReference type="STRING" id="564608.C1MPR4"/>
<dbReference type="Gene3D" id="3.30.930.10">
    <property type="entry name" value="Bira Bifunctional Protein, Domain 2"/>
    <property type="match status" value="1"/>
</dbReference>
<dbReference type="HAMAP" id="MF_00013">
    <property type="entry name" value="LipB"/>
    <property type="match status" value="1"/>
</dbReference>
<dbReference type="EMBL" id="GG663738">
    <property type="protein sequence ID" value="EEH57948.1"/>
    <property type="molecule type" value="Genomic_DNA"/>
</dbReference>
<dbReference type="InterPro" id="IPR004143">
    <property type="entry name" value="BPL_LPL_catalytic"/>
</dbReference>
<dbReference type="GO" id="GO:0009249">
    <property type="term" value="P:protein lipoylation"/>
    <property type="evidence" value="ECO:0007669"/>
    <property type="project" value="InterPro"/>
</dbReference>
<dbReference type="SUPFAM" id="SSF55681">
    <property type="entry name" value="Class II aaRS and biotin synthetases"/>
    <property type="match status" value="1"/>
</dbReference>
<evidence type="ECO:0000256" key="4">
    <source>
        <dbReference type="ARBA" id="ARBA00022679"/>
    </source>
</evidence>
<dbReference type="UniPathway" id="UPA00538">
    <property type="reaction ID" value="UER00592"/>
</dbReference>
<dbReference type="AlphaFoldDB" id="C1MPR4"/>
<keyword evidence="7" id="KW-0436">Ligase</keyword>
<sequence>MAKDAAAKKVPGGGGVESTVKKIAKKIAGKGRRDAAKKPVAAKAAAAIDASNNIVSDDPAPNDAVNVDTKTIDFYDMSDTLTPYVEAWEWQKTLVDARLRSLDPKNAEHEVAEAKRRGDPPPIFQDRDCLILVQHPPVVTLGTGSTSDNLKFDPEDVNAPFAVHRTERGGEATYHGPGQLVIYPVFNLREHQTDLHWYMRSLEEVAIKAMRELGVENPGRVEGLTGAWANVPPSGAQEKEAASTPLAEKPHKVAAIGVRARRWVTYHGMAFNVCPDLNDFTSIVPCGIGDRPVGSIAQLLAKREGIVSTEEGSYGGGGDGGGEVFEDAALMATSKSALLKAFESVFKVDLNKRGGPPPLRALKAGDKIKCDSCRYLC</sequence>
<dbReference type="InterPro" id="IPR020605">
    <property type="entry name" value="Octanoyltransferase_CS"/>
</dbReference>
<evidence type="ECO:0000313" key="8">
    <source>
        <dbReference type="Proteomes" id="UP000001876"/>
    </source>
</evidence>
<dbReference type="PROSITE" id="PS51733">
    <property type="entry name" value="BPL_LPL_CATALYTIC"/>
    <property type="match status" value="1"/>
</dbReference>
<dbReference type="InterPro" id="IPR045864">
    <property type="entry name" value="aa-tRNA-synth_II/BPL/LPL"/>
</dbReference>
<dbReference type="OrthoDB" id="19908at2759"/>
<dbReference type="PANTHER" id="PTHR10993">
    <property type="entry name" value="OCTANOYLTRANSFERASE"/>
    <property type="match status" value="1"/>
</dbReference>
<evidence type="ECO:0000256" key="3">
    <source>
        <dbReference type="ARBA" id="ARBA00012334"/>
    </source>
</evidence>
<organism evidence="8">
    <name type="scientific">Micromonas pusilla (strain CCMP1545)</name>
    <name type="common">Picoplanktonic green alga</name>
    <dbReference type="NCBI Taxonomy" id="564608"/>
    <lineage>
        <taxon>Eukaryota</taxon>
        <taxon>Viridiplantae</taxon>
        <taxon>Chlorophyta</taxon>
        <taxon>Mamiellophyceae</taxon>
        <taxon>Mamiellales</taxon>
        <taxon>Mamiellaceae</taxon>
        <taxon>Micromonas</taxon>
    </lineage>
</organism>
<dbReference type="KEGG" id="mpp:MICPUCDRAFT_70185"/>
<dbReference type="eggNOG" id="KOG0325">
    <property type="taxonomic scope" value="Eukaryota"/>
</dbReference>
<evidence type="ECO:0000256" key="5">
    <source>
        <dbReference type="ARBA" id="ARBA00023315"/>
    </source>
</evidence>
<accession>C1MPR4</accession>
<gene>
    <name evidence="7" type="primary">LIPB</name>
    <name evidence="7" type="ORF">MICPUCDRAFT_70185</name>
</gene>
<dbReference type="EC" id="2.3.1.181" evidence="3"/>
<evidence type="ECO:0000256" key="1">
    <source>
        <dbReference type="ARBA" id="ARBA00004821"/>
    </source>
</evidence>
<dbReference type="GeneID" id="9683090"/>
<comment type="similarity">
    <text evidence="2">Belongs to the LipB family.</text>
</comment>
<dbReference type="OMA" id="ARRWVTY"/>
<dbReference type="PROSITE" id="PS01313">
    <property type="entry name" value="LIPB"/>
    <property type="match status" value="1"/>
</dbReference>
<dbReference type="PANTHER" id="PTHR10993:SF7">
    <property type="entry name" value="LIPOYLTRANSFERASE 2, MITOCHONDRIAL-RELATED"/>
    <property type="match status" value="1"/>
</dbReference>
<keyword evidence="4" id="KW-0808">Transferase</keyword>
<evidence type="ECO:0000259" key="6">
    <source>
        <dbReference type="PROSITE" id="PS51733"/>
    </source>
</evidence>
<evidence type="ECO:0000256" key="2">
    <source>
        <dbReference type="ARBA" id="ARBA00007907"/>
    </source>
</evidence>
<dbReference type="RefSeq" id="XP_003057997.1">
    <property type="nucleotide sequence ID" value="XM_003057951.1"/>
</dbReference>
<dbReference type="InterPro" id="IPR000544">
    <property type="entry name" value="Octanoyltransferase"/>
</dbReference>
<dbReference type="Proteomes" id="UP000001876">
    <property type="component" value="Unassembled WGS sequence"/>
</dbReference>
<dbReference type="NCBIfam" id="TIGR00214">
    <property type="entry name" value="lipB"/>
    <property type="match status" value="1"/>
</dbReference>
<keyword evidence="5" id="KW-0012">Acyltransferase</keyword>
<reference evidence="7 8" key="1">
    <citation type="journal article" date="2009" name="Science">
        <title>Green evolution and dynamic adaptations revealed by genomes of the marine picoeukaryotes Micromonas.</title>
        <authorList>
            <person name="Worden A.Z."/>
            <person name="Lee J.H."/>
            <person name="Mock T."/>
            <person name="Rouze P."/>
            <person name="Simmons M.P."/>
            <person name="Aerts A.L."/>
            <person name="Allen A.E."/>
            <person name="Cuvelier M.L."/>
            <person name="Derelle E."/>
            <person name="Everett M.V."/>
            <person name="Foulon E."/>
            <person name="Grimwood J."/>
            <person name="Gundlach H."/>
            <person name="Henrissat B."/>
            <person name="Napoli C."/>
            <person name="McDonald S.M."/>
            <person name="Parker M.S."/>
            <person name="Rombauts S."/>
            <person name="Salamov A."/>
            <person name="Von Dassow P."/>
            <person name="Badger J.H."/>
            <person name="Coutinho P.M."/>
            <person name="Demir E."/>
            <person name="Dubchak I."/>
            <person name="Gentemann C."/>
            <person name="Eikrem W."/>
            <person name="Gready J.E."/>
            <person name="John U."/>
            <person name="Lanier W."/>
            <person name="Lindquist E.A."/>
            <person name="Lucas S."/>
            <person name="Mayer K.F."/>
            <person name="Moreau H."/>
            <person name="Not F."/>
            <person name="Otillar R."/>
            <person name="Panaud O."/>
            <person name="Pangilinan J."/>
            <person name="Paulsen I."/>
            <person name="Piegu B."/>
            <person name="Poliakov A."/>
            <person name="Robbens S."/>
            <person name="Schmutz J."/>
            <person name="Toulza E."/>
            <person name="Wyss T."/>
            <person name="Zelensky A."/>
            <person name="Zhou K."/>
            <person name="Armbrust E.V."/>
            <person name="Bhattacharya D."/>
            <person name="Goodenough U.W."/>
            <person name="Van de Peer Y."/>
            <person name="Grigoriev I.V."/>
        </authorList>
    </citation>
    <scope>NUCLEOTIDE SEQUENCE [LARGE SCALE GENOMIC DNA]</scope>
    <source>
        <strain evidence="7 8">CCMP1545</strain>
    </source>
</reference>
<dbReference type="GO" id="GO:0016874">
    <property type="term" value="F:ligase activity"/>
    <property type="evidence" value="ECO:0007669"/>
    <property type="project" value="UniProtKB-KW"/>
</dbReference>
<proteinExistence type="inferred from homology"/>
<dbReference type="GO" id="GO:0033819">
    <property type="term" value="F:lipoyl(octanoyl) transferase activity"/>
    <property type="evidence" value="ECO:0007669"/>
    <property type="project" value="UniProtKB-EC"/>
</dbReference>
<protein>
    <recommendedName>
        <fullName evidence="3">lipoyl(octanoyl) transferase</fullName>
        <ecNumber evidence="3">2.3.1.181</ecNumber>
    </recommendedName>
</protein>
<dbReference type="Pfam" id="PF21948">
    <property type="entry name" value="LplA-B_cat"/>
    <property type="match status" value="1"/>
</dbReference>
<name>C1MPR4_MICPC</name>
<keyword evidence="8" id="KW-1185">Reference proteome</keyword>
<dbReference type="CDD" id="cd16444">
    <property type="entry name" value="LipB"/>
    <property type="match status" value="1"/>
</dbReference>